<accession>A0ABV8F489</accession>
<evidence type="ECO:0000259" key="2">
    <source>
        <dbReference type="Pfam" id="PF05065"/>
    </source>
</evidence>
<comment type="subcellular location">
    <subcellularLocation>
        <location evidence="1">Virion</location>
    </subcellularLocation>
</comment>
<comment type="caution">
    <text evidence="3">The sequence shown here is derived from an EMBL/GenBank/DDBJ whole genome shotgun (WGS) entry which is preliminary data.</text>
</comment>
<organism evidence="3 4">
    <name type="scientific">Streptosporangium jomthongense</name>
    <dbReference type="NCBI Taxonomy" id="1193683"/>
    <lineage>
        <taxon>Bacteria</taxon>
        <taxon>Bacillati</taxon>
        <taxon>Actinomycetota</taxon>
        <taxon>Actinomycetes</taxon>
        <taxon>Streptosporangiales</taxon>
        <taxon>Streptosporangiaceae</taxon>
        <taxon>Streptosporangium</taxon>
    </lineage>
</organism>
<name>A0ABV8F489_9ACTN</name>
<evidence type="ECO:0000313" key="3">
    <source>
        <dbReference type="EMBL" id="MFC3982293.1"/>
    </source>
</evidence>
<dbReference type="RefSeq" id="WP_386190470.1">
    <property type="nucleotide sequence ID" value="NZ_JBHSBC010000019.1"/>
</dbReference>
<sequence>MEEITVEIERLGKHQNLTRSQERKYNQLSAEFEGLDTERRQLERNADIENLRNLYQSGQVKIERGVPGNGLGGFGDMSSANGSVRDKALRAIERVQGCPDDAKHRAFKVLDTAKGAELSSFARWAVVASDAHYERAMAKIFRDPVNGHREWSDEELRAFQQVQEYRAMSLGSDTAGGYLVPFTLDPSIILTNSGTSNPLRLISRVETTATDSWNGVTSAGVVAHWDAENVETTDDSPTLGQPSIPVRKATAFVAASLEVTMDSDLGRQLAGVFVDAFDNIEGQAFTTGSGSGQPKGVVTAVNAVSGSVITDATNAIAASQAFNMQSVLPARWRPRAQWMANLSIMNMFRLLPQAAGLNYPMVDDSTYPPKMLGWNFRENSHMDGTLGAGADNVLLAGDFTQFCIVDRVGTTVEFIPHIFGSNGRPTGTRGWYAYKRTGSDVLVPDAFRLLNLNG</sequence>
<dbReference type="Proteomes" id="UP001595698">
    <property type="component" value="Unassembled WGS sequence"/>
</dbReference>
<keyword evidence="4" id="KW-1185">Reference proteome</keyword>
<reference evidence="4" key="1">
    <citation type="journal article" date="2019" name="Int. J. Syst. Evol. Microbiol.">
        <title>The Global Catalogue of Microorganisms (GCM) 10K type strain sequencing project: providing services to taxonomists for standard genome sequencing and annotation.</title>
        <authorList>
            <consortium name="The Broad Institute Genomics Platform"/>
            <consortium name="The Broad Institute Genome Sequencing Center for Infectious Disease"/>
            <person name="Wu L."/>
            <person name="Ma J."/>
        </authorList>
    </citation>
    <scope>NUCLEOTIDE SEQUENCE [LARGE SCALE GENOMIC DNA]</scope>
    <source>
        <strain evidence="4">TBRC 7912</strain>
    </source>
</reference>
<evidence type="ECO:0000256" key="1">
    <source>
        <dbReference type="ARBA" id="ARBA00004328"/>
    </source>
</evidence>
<proteinExistence type="predicted"/>
<dbReference type="NCBIfam" id="TIGR01554">
    <property type="entry name" value="major_cap_HK97"/>
    <property type="match status" value="1"/>
</dbReference>
<dbReference type="Pfam" id="PF05065">
    <property type="entry name" value="Phage_capsid"/>
    <property type="match status" value="1"/>
</dbReference>
<dbReference type="SUPFAM" id="SSF56563">
    <property type="entry name" value="Major capsid protein gp5"/>
    <property type="match status" value="1"/>
</dbReference>
<dbReference type="EMBL" id="JBHSBC010000019">
    <property type="protein sequence ID" value="MFC3982293.1"/>
    <property type="molecule type" value="Genomic_DNA"/>
</dbReference>
<dbReference type="InterPro" id="IPR024455">
    <property type="entry name" value="Phage_capsid"/>
</dbReference>
<feature type="domain" description="Phage capsid-like C-terminal" evidence="2">
    <location>
        <begin position="176"/>
        <end position="451"/>
    </location>
</feature>
<dbReference type="InterPro" id="IPR054612">
    <property type="entry name" value="Phage_capsid-like_C"/>
</dbReference>
<gene>
    <name evidence="3" type="ORF">ACFOYY_19270</name>
</gene>
<evidence type="ECO:0000313" key="4">
    <source>
        <dbReference type="Proteomes" id="UP001595698"/>
    </source>
</evidence>
<protein>
    <submittedName>
        <fullName evidence="3">Phage major capsid protein</fullName>
    </submittedName>
</protein>